<dbReference type="Pfam" id="PF00258">
    <property type="entry name" value="Flavodoxin_1"/>
    <property type="match status" value="1"/>
</dbReference>
<dbReference type="Gene3D" id="3.40.50.360">
    <property type="match status" value="1"/>
</dbReference>
<reference evidence="2 3" key="1">
    <citation type="submission" date="2017-02" db="EMBL/GenBank/DDBJ databases">
        <title>The complete genomic sequence of a novel cold adapted crude oil-degrading bacterium Planococcus qaidamina Y42.</title>
        <authorList>
            <person name="Yang R."/>
        </authorList>
    </citation>
    <scope>NUCLEOTIDE SEQUENCE [LARGE SCALE GENOMIC DNA]</scope>
    <source>
        <strain evidence="2 3">Y42</strain>
    </source>
</reference>
<dbReference type="OrthoDB" id="9801479at2"/>
<gene>
    <name evidence="2" type="ORF">B0X71_08720</name>
</gene>
<sequence length="180" mass="19161">MKIFVLHASLFGHTEVLGNAVAEGAKEVEGAEVIYKSVDETDPEELKEAAGIIWGSSGIFGEPNAKMASFLPKLGQLWFTGGLQGKVGGVFATTSTQHGGVENICRALQTPMQHHGMVIVSNAGPVNEDRAKFGNPYGATAVIPVEASQDAPMNKPNDTEMQIAREYGKLVAETAKKLHQ</sequence>
<protein>
    <recommendedName>
        <fullName evidence="1">Flavodoxin-like domain-containing protein</fullName>
    </recommendedName>
</protein>
<dbReference type="RefSeq" id="WP_077589047.1">
    <property type="nucleotide sequence ID" value="NZ_CP019640.1"/>
</dbReference>
<dbReference type="KEGG" id="pmar:B0X71_08720"/>
<dbReference type="SUPFAM" id="SSF52218">
    <property type="entry name" value="Flavoproteins"/>
    <property type="match status" value="1"/>
</dbReference>
<organism evidence="2 3">
    <name type="scientific">Planococcus lenghuensis</name>
    <dbReference type="NCBI Taxonomy" id="2213202"/>
    <lineage>
        <taxon>Bacteria</taxon>
        <taxon>Bacillati</taxon>
        <taxon>Bacillota</taxon>
        <taxon>Bacilli</taxon>
        <taxon>Bacillales</taxon>
        <taxon>Caryophanaceae</taxon>
        <taxon>Planococcus</taxon>
    </lineage>
</organism>
<name>A0A1Q2KZT9_9BACL</name>
<feature type="domain" description="Flavodoxin-like" evidence="1">
    <location>
        <begin position="3"/>
        <end position="172"/>
    </location>
</feature>
<evidence type="ECO:0000313" key="2">
    <source>
        <dbReference type="EMBL" id="AQQ53162.1"/>
    </source>
</evidence>
<evidence type="ECO:0000313" key="3">
    <source>
        <dbReference type="Proteomes" id="UP000188184"/>
    </source>
</evidence>
<evidence type="ECO:0000259" key="1">
    <source>
        <dbReference type="PROSITE" id="PS50902"/>
    </source>
</evidence>
<dbReference type="GO" id="GO:0010181">
    <property type="term" value="F:FMN binding"/>
    <property type="evidence" value="ECO:0007669"/>
    <property type="project" value="InterPro"/>
</dbReference>
<dbReference type="PANTHER" id="PTHR30546">
    <property type="entry name" value="FLAVODOXIN-RELATED PROTEIN WRBA-RELATED"/>
    <property type="match status" value="1"/>
</dbReference>
<accession>A0A1Q2KZT9</accession>
<dbReference type="GO" id="GO:0016020">
    <property type="term" value="C:membrane"/>
    <property type="evidence" value="ECO:0007669"/>
    <property type="project" value="TreeGrafter"/>
</dbReference>
<dbReference type="Proteomes" id="UP000188184">
    <property type="component" value="Chromosome"/>
</dbReference>
<dbReference type="AlphaFoldDB" id="A0A1Q2KZT9"/>
<dbReference type="EMBL" id="CP019640">
    <property type="protein sequence ID" value="AQQ53162.1"/>
    <property type="molecule type" value="Genomic_DNA"/>
</dbReference>
<dbReference type="PROSITE" id="PS50902">
    <property type="entry name" value="FLAVODOXIN_LIKE"/>
    <property type="match status" value="1"/>
</dbReference>
<dbReference type="InterPro" id="IPR008254">
    <property type="entry name" value="Flavodoxin/NO_synth"/>
</dbReference>
<dbReference type="InterPro" id="IPR029039">
    <property type="entry name" value="Flavoprotein-like_sf"/>
</dbReference>
<proteinExistence type="predicted"/>
<keyword evidence="3" id="KW-1185">Reference proteome</keyword>
<dbReference type="GO" id="GO:0003955">
    <property type="term" value="F:NAD(P)H dehydrogenase (quinone) activity"/>
    <property type="evidence" value="ECO:0007669"/>
    <property type="project" value="TreeGrafter"/>
</dbReference>
<dbReference type="PANTHER" id="PTHR30546:SF23">
    <property type="entry name" value="FLAVOPROTEIN-LIKE PROTEIN YCP4-RELATED"/>
    <property type="match status" value="1"/>
</dbReference>